<feature type="compositionally biased region" description="Pro residues" evidence="1">
    <location>
        <begin position="198"/>
        <end position="207"/>
    </location>
</feature>
<feature type="region of interest" description="Disordered" evidence="1">
    <location>
        <begin position="320"/>
        <end position="474"/>
    </location>
</feature>
<feature type="compositionally biased region" description="Basic residues" evidence="1">
    <location>
        <begin position="421"/>
        <end position="431"/>
    </location>
</feature>
<accession>A0A9P0C717</accession>
<feature type="compositionally biased region" description="Pro residues" evidence="1">
    <location>
        <begin position="433"/>
        <end position="447"/>
    </location>
</feature>
<evidence type="ECO:0000256" key="2">
    <source>
        <dbReference type="SAM" id="SignalP"/>
    </source>
</evidence>
<evidence type="ECO:0000256" key="1">
    <source>
        <dbReference type="SAM" id="MobiDB-lite"/>
    </source>
</evidence>
<feature type="region of interest" description="Disordered" evidence="1">
    <location>
        <begin position="135"/>
        <end position="265"/>
    </location>
</feature>
<dbReference type="Proteomes" id="UP001152759">
    <property type="component" value="Chromosome 8"/>
</dbReference>
<feature type="chain" id="PRO_5040514165" evidence="2">
    <location>
        <begin position="36"/>
        <end position="474"/>
    </location>
</feature>
<evidence type="ECO:0000313" key="4">
    <source>
        <dbReference type="Proteomes" id="UP001152759"/>
    </source>
</evidence>
<evidence type="ECO:0000313" key="3">
    <source>
        <dbReference type="EMBL" id="CAH0777167.1"/>
    </source>
</evidence>
<feature type="signal peptide" evidence="2">
    <location>
        <begin position="1"/>
        <end position="35"/>
    </location>
</feature>
<protein>
    <submittedName>
        <fullName evidence="3">Uncharacterized protein</fullName>
    </submittedName>
</protein>
<feature type="compositionally biased region" description="Polar residues" evidence="1">
    <location>
        <begin position="372"/>
        <end position="398"/>
    </location>
</feature>
<dbReference type="AlphaFoldDB" id="A0A9P0C717"/>
<proteinExistence type="predicted"/>
<keyword evidence="2" id="KW-0732">Signal</keyword>
<feature type="compositionally biased region" description="Low complexity" evidence="1">
    <location>
        <begin position="166"/>
        <end position="197"/>
    </location>
</feature>
<feature type="compositionally biased region" description="Polar residues" evidence="1">
    <location>
        <begin position="135"/>
        <end position="149"/>
    </location>
</feature>
<organism evidence="3 4">
    <name type="scientific">Bemisia tabaci</name>
    <name type="common">Sweetpotato whitefly</name>
    <name type="synonym">Aleurodes tabaci</name>
    <dbReference type="NCBI Taxonomy" id="7038"/>
    <lineage>
        <taxon>Eukaryota</taxon>
        <taxon>Metazoa</taxon>
        <taxon>Ecdysozoa</taxon>
        <taxon>Arthropoda</taxon>
        <taxon>Hexapoda</taxon>
        <taxon>Insecta</taxon>
        <taxon>Pterygota</taxon>
        <taxon>Neoptera</taxon>
        <taxon>Paraneoptera</taxon>
        <taxon>Hemiptera</taxon>
        <taxon>Sternorrhyncha</taxon>
        <taxon>Aleyrodoidea</taxon>
        <taxon>Aleyrodidae</taxon>
        <taxon>Aleyrodinae</taxon>
        <taxon>Bemisia</taxon>
    </lineage>
</organism>
<reference evidence="3" key="1">
    <citation type="submission" date="2021-12" db="EMBL/GenBank/DDBJ databases">
        <authorList>
            <person name="King R."/>
        </authorList>
    </citation>
    <scope>NUCLEOTIDE SEQUENCE</scope>
</reference>
<gene>
    <name evidence="3" type="ORF">BEMITA_LOCUS13164</name>
</gene>
<feature type="compositionally biased region" description="Low complexity" evidence="1">
    <location>
        <begin position="208"/>
        <end position="228"/>
    </location>
</feature>
<feature type="compositionally biased region" description="Low complexity" evidence="1">
    <location>
        <begin position="102"/>
        <end position="115"/>
    </location>
</feature>
<name>A0A9P0C717_BEMTA</name>
<feature type="compositionally biased region" description="Pro residues" evidence="1">
    <location>
        <begin position="151"/>
        <end position="165"/>
    </location>
</feature>
<dbReference type="EMBL" id="OU963869">
    <property type="protein sequence ID" value="CAH0777167.1"/>
    <property type="molecule type" value="Genomic_DNA"/>
</dbReference>
<feature type="region of interest" description="Disordered" evidence="1">
    <location>
        <begin position="102"/>
        <end position="122"/>
    </location>
</feature>
<sequence length="474" mass="53001">MLACELTRPAPSTSTPAALYLFLVSLQTLLEVASGRSLFDTRPFLIKTRRSDPYSEQYFTPQNFNPDTDIQSYQPIERYDQYSNDQNILTDSYGNQVHHQINFPPDSSSFDSNPNQYPEQTSNSIADDAYSQYNQYNAPANRGTPFNNLPPSAPPVPSATPPPVQNYPQNYRNNYQQQQFPPEYSNTPPTSVPTGPSSYPPYPPFPPYDQNNYQKQPPAQQNPPAYKPTFAGPPTGAGEEYSIEPSISYQAQPATGPGYDQNYQNYPPSPVYGATNQNYSPPRPFDIPSPIIINSLQYPSGPSQTPAPRNVYERPFQNNYQYGVGRGVGSPAPPPLPNPPPLPPPSQPNYPQYNQFDPRYSNYPEVAHNDYTGYQSQSHAQIADSPRQNVFFDQSQPRGKSYRRPFSGASSNYIPRGPSKSQRKTYARGHQRVPPPNFRANNPPPFGPSFETPGPGQAYQTLPQKQAPDGSYIY</sequence>
<keyword evidence="4" id="KW-1185">Reference proteome</keyword>
<feature type="compositionally biased region" description="Pro residues" evidence="1">
    <location>
        <begin position="331"/>
        <end position="348"/>
    </location>
</feature>